<keyword evidence="2" id="KW-1185">Reference proteome</keyword>
<sequence length="74" mass="8290">DDYYVSSSCTFLIGYAAISNEADRRTLITVPLRSLPAVRPHVCDATESRVSSVIPNIRKFSLNEITKKQISEFV</sequence>
<gene>
    <name evidence="1" type="ORF">X777_10089</name>
</gene>
<organism evidence="1 2">
    <name type="scientific">Ooceraea biroi</name>
    <name type="common">Clonal raider ant</name>
    <name type="synonym">Cerapachys biroi</name>
    <dbReference type="NCBI Taxonomy" id="2015173"/>
    <lineage>
        <taxon>Eukaryota</taxon>
        <taxon>Metazoa</taxon>
        <taxon>Ecdysozoa</taxon>
        <taxon>Arthropoda</taxon>
        <taxon>Hexapoda</taxon>
        <taxon>Insecta</taxon>
        <taxon>Pterygota</taxon>
        <taxon>Neoptera</taxon>
        <taxon>Endopterygota</taxon>
        <taxon>Hymenoptera</taxon>
        <taxon>Apocrita</taxon>
        <taxon>Aculeata</taxon>
        <taxon>Formicoidea</taxon>
        <taxon>Formicidae</taxon>
        <taxon>Dorylinae</taxon>
        <taxon>Ooceraea</taxon>
    </lineage>
</organism>
<dbReference type="AlphaFoldDB" id="A0A026X4V3"/>
<dbReference type="EMBL" id="KK107020">
    <property type="protein sequence ID" value="EZA62459.1"/>
    <property type="molecule type" value="Genomic_DNA"/>
</dbReference>
<protein>
    <submittedName>
        <fullName evidence="1">Uncharacterized protein</fullName>
    </submittedName>
</protein>
<feature type="non-terminal residue" evidence="1">
    <location>
        <position position="74"/>
    </location>
</feature>
<accession>A0A026X4V3</accession>
<feature type="non-terminal residue" evidence="1">
    <location>
        <position position="1"/>
    </location>
</feature>
<reference evidence="1 2" key="1">
    <citation type="journal article" date="2014" name="Curr. Biol.">
        <title>The genome of the clonal raider ant Cerapachys biroi.</title>
        <authorList>
            <person name="Oxley P.R."/>
            <person name="Ji L."/>
            <person name="Fetter-Pruneda I."/>
            <person name="McKenzie S.K."/>
            <person name="Li C."/>
            <person name="Hu H."/>
            <person name="Zhang G."/>
            <person name="Kronauer D.J."/>
        </authorList>
    </citation>
    <scope>NUCLEOTIDE SEQUENCE [LARGE SCALE GENOMIC DNA]</scope>
</reference>
<proteinExistence type="predicted"/>
<name>A0A026X4V3_OOCBI</name>
<evidence type="ECO:0000313" key="1">
    <source>
        <dbReference type="EMBL" id="EZA62459.1"/>
    </source>
</evidence>
<evidence type="ECO:0000313" key="2">
    <source>
        <dbReference type="Proteomes" id="UP000053097"/>
    </source>
</evidence>
<dbReference type="Proteomes" id="UP000053097">
    <property type="component" value="Unassembled WGS sequence"/>
</dbReference>